<comment type="subcellular location">
    <subcellularLocation>
        <location evidence="1">Nucleus</location>
    </subcellularLocation>
</comment>
<evidence type="ECO:0000256" key="5">
    <source>
        <dbReference type="ARBA" id="ARBA00022806"/>
    </source>
</evidence>
<dbReference type="PROSITE" id="PS51192">
    <property type="entry name" value="HELICASE_ATP_BIND_1"/>
    <property type="match status" value="1"/>
</dbReference>
<dbReference type="Gene3D" id="3.40.50.10810">
    <property type="entry name" value="Tandem AAA-ATPase domain"/>
    <property type="match status" value="1"/>
</dbReference>
<dbReference type="InterPro" id="IPR027417">
    <property type="entry name" value="P-loop_NTPase"/>
</dbReference>
<keyword evidence="8" id="KW-0539">Nucleus</keyword>
<dbReference type="GO" id="GO:0005634">
    <property type="term" value="C:nucleus"/>
    <property type="evidence" value="ECO:0007669"/>
    <property type="project" value="UniProtKB-SubCell"/>
</dbReference>
<dbReference type="SMART" id="SM00490">
    <property type="entry name" value="HELICc"/>
    <property type="match status" value="1"/>
</dbReference>
<dbReference type="CDD" id="cd18793">
    <property type="entry name" value="SF2_C_SNF"/>
    <property type="match status" value="1"/>
</dbReference>
<dbReference type="KEGG" id="pmrn:116951235"/>
<dbReference type="SUPFAM" id="SSF52540">
    <property type="entry name" value="P-loop containing nucleoside triphosphate hydrolases"/>
    <property type="match status" value="2"/>
</dbReference>
<dbReference type="Pfam" id="PF00271">
    <property type="entry name" value="Helicase_C"/>
    <property type="match status" value="1"/>
</dbReference>
<evidence type="ECO:0000313" key="12">
    <source>
        <dbReference type="Proteomes" id="UP001318040"/>
    </source>
</evidence>
<feature type="region of interest" description="Disordered" evidence="9">
    <location>
        <begin position="670"/>
        <end position="689"/>
    </location>
</feature>
<evidence type="ECO:0000256" key="4">
    <source>
        <dbReference type="ARBA" id="ARBA00022801"/>
    </source>
</evidence>
<keyword evidence="12" id="KW-1185">Reference proteome</keyword>
<organism evidence="12 13">
    <name type="scientific">Petromyzon marinus</name>
    <name type="common">Sea lamprey</name>
    <dbReference type="NCBI Taxonomy" id="7757"/>
    <lineage>
        <taxon>Eukaryota</taxon>
        <taxon>Metazoa</taxon>
        <taxon>Chordata</taxon>
        <taxon>Craniata</taxon>
        <taxon>Vertebrata</taxon>
        <taxon>Cyclostomata</taxon>
        <taxon>Hyperoartia</taxon>
        <taxon>Petromyzontiformes</taxon>
        <taxon>Petromyzontidae</taxon>
        <taxon>Petromyzon</taxon>
    </lineage>
</organism>
<keyword evidence="6" id="KW-0067">ATP-binding</keyword>
<gene>
    <name evidence="13" type="primary">RAD54L2</name>
</gene>
<dbReference type="InterPro" id="IPR001650">
    <property type="entry name" value="Helicase_C-like"/>
</dbReference>
<protein>
    <submittedName>
        <fullName evidence="13">Helicase ARIP4 isoform X1</fullName>
    </submittedName>
</protein>
<dbReference type="Pfam" id="PF00176">
    <property type="entry name" value="SNF2-rel_dom"/>
    <property type="match status" value="1"/>
</dbReference>
<evidence type="ECO:0000256" key="8">
    <source>
        <dbReference type="ARBA" id="ARBA00023242"/>
    </source>
</evidence>
<dbReference type="PROSITE" id="PS51194">
    <property type="entry name" value="HELICASE_CTER"/>
    <property type="match status" value="1"/>
</dbReference>
<dbReference type="RefSeq" id="XP_032825615.1">
    <property type="nucleotide sequence ID" value="XM_032969724.1"/>
</dbReference>
<feature type="compositionally biased region" description="Basic residues" evidence="9">
    <location>
        <begin position="106"/>
        <end position="126"/>
    </location>
</feature>
<evidence type="ECO:0000259" key="11">
    <source>
        <dbReference type="PROSITE" id="PS51194"/>
    </source>
</evidence>
<dbReference type="PANTHER" id="PTHR45797">
    <property type="entry name" value="RAD54-LIKE"/>
    <property type="match status" value="1"/>
</dbReference>
<evidence type="ECO:0000256" key="2">
    <source>
        <dbReference type="ARBA" id="ARBA00007025"/>
    </source>
</evidence>
<feature type="compositionally biased region" description="Acidic residues" evidence="9">
    <location>
        <begin position="24"/>
        <end position="48"/>
    </location>
</feature>
<accession>A0AAJ7TZ14</accession>
<name>A0AAJ7TZ14_PETMA</name>
<feature type="region of interest" description="Disordered" evidence="9">
    <location>
        <begin position="357"/>
        <end position="379"/>
    </location>
</feature>
<dbReference type="Gene3D" id="3.40.50.300">
    <property type="entry name" value="P-loop containing nucleotide triphosphate hydrolases"/>
    <property type="match status" value="3"/>
</dbReference>
<dbReference type="GO" id="GO:0004386">
    <property type="term" value="F:helicase activity"/>
    <property type="evidence" value="ECO:0007669"/>
    <property type="project" value="UniProtKB-KW"/>
</dbReference>
<dbReference type="InterPro" id="IPR049730">
    <property type="entry name" value="SNF2/RAD54-like_C"/>
</dbReference>
<feature type="region of interest" description="Disordered" evidence="9">
    <location>
        <begin position="1"/>
        <end position="134"/>
    </location>
</feature>
<evidence type="ECO:0000256" key="7">
    <source>
        <dbReference type="ARBA" id="ARBA00023125"/>
    </source>
</evidence>
<reference evidence="13" key="1">
    <citation type="submission" date="2025-08" db="UniProtKB">
        <authorList>
            <consortium name="RefSeq"/>
        </authorList>
    </citation>
    <scope>IDENTIFICATION</scope>
    <source>
        <tissue evidence="13">Sperm</tissue>
    </source>
</reference>
<evidence type="ECO:0000256" key="3">
    <source>
        <dbReference type="ARBA" id="ARBA00022741"/>
    </source>
</evidence>
<feature type="region of interest" description="Disordered" evidence="9">
    <location>
        <begin position="150"/>
        <end position="189"/>
    </location>
</feature>
<feature type="region of interest" description="Disordered" evidence="9">
    <location>
        <begin position="780"/>
        <end position="822"/>
    </location>
</feature>
<dbReference type="CTD" id="23132"/>
<keyword evidence="7" id="KW-0238">DNA-binding</keyword>
<keyword evidence="4" id="KW-0378">Hydrolase</keyword>
<feature type="compositionally biased region" description="Basic and acidic residues" evidence="9">
    <location>
        <begin position="1249"/>
        <end position="1273"/>
    </location>
</feature>
<evidence type="ECO:0000256" key="6">
    <source>
        <dbReference type="ARBA" id="ARBA00022840"/>
    </source>
</evidence>
<feature type="compositionally biased region" description="Low complexity" evidence="9">
    <location>
        <begin position="784"/>
        <end position="810"/>
    </location>
</feature>
<dbReference type="Gene3D" id="1.20.120.850">
    <property type="entry name" value="SWI2/SNF2 ATPases, N-terminal domain"/>
    <property type="match status" value="1"/>
</dbReference>
<feature type="region of interest" description="Disordered" evidence="9">
    <location>
        <begin position="1360"/>
        <end position="1381"/>
    </location>
</feature>
<evidence type="ECO:0000313" key="13">
    <source>
        <dbReference type="RefSeq" id="XP_032825615.1"/>
    </source>
</evidence>
<dbReference type="InterPro" id="IPR044573">
    <property type="entry name" value="ARIP4_DEXHc"/>
</dbReference>
<feature type="compositionally biased region" description="Gly residues" evidence="9">
    <location>
        <begin position="360"/>
        <end position="369"/>
    </location>
</feature>
<evidence type="ECO:0000256" key="1">
    <source>
        <dbReference type="ARBA" id="ARBA00004123"/>
    </source>
</evidence>
<feature type="compositionally biased region" description="Polar residues" evidence="9">
    <location>
        <begin position="1367"/>
        <end position="1381"/>
    </location>
</feature>
<feature type="region of interest" description="Disordered" evidence="9">
    <location>
        <begin position="1232"/>
        <end position="1312"/>
    </location>
</feature>
<sequence length="1461" mass="157439">MLALRTASLAGMEDESYSGSESNLDSEEEEEEEEESEEDEEEEDDDDTARDAAEGDGDSAGGGEEEEEEAGGEGRPPKDPAASAVPSRKRADRAAALGTPRGTAIARKRQKSSTRSGHMRRNIRKLLRPEQLEADTLAAQLEELERRKRLEQTAYKSSQPDGSALEEGTRESEVICVSSSEDDAPSHGDVIELSSEDEAVHVIGSESSGSSADEAGADDAEAEAAAAAASAAALGSHCNDARNQPDAAGRVLVNVNRPPDEPDIFMAPQLARVVKPHQIGGIRFLYDNLVESQERYSTTSGFGCILAHSMGLGKTLQLISFIDVLFRHTDARTVLAIVPVNTLQNWLAEFNHWLPPAGHRGTGQGGTGQATGNPGDATEEAQPRTFAVHILNDDHKTTVARARVIAEWSAGGGVLLMGYEMFRLLSLKKASLGSGRKKKPKKEVGPVIIDLDEEDRQQELLLDVEKALTRPGADVVICDEGHRIKNCHASTAQALKAVRTRRRVVLTGYPLQNNLIEYWCMVDFVRPNFLGTRQEFSNLFERPILNGQCVDSTPQDMRLMRYRSHVLHSLLEGFVQRRGHNVLTATLPAKEEHVLLVRLSPIQRALYRHFMLRFQEAGSSGWLGSNPLKAYCVCCKIWNHPDILFDALQKESIAADPDLDLEVSDLPAGLTRERGASGGSSGRRKVAKREVADLELPNGRCGAATQSGPERGGQVVTYEWARDLMGSYQTGVLEHSAKMVLLFHLVEESVRHGDKILVFSQSLSTLDIIEAFLSQRKIPTVSGSASPSAPSAPSDPSDPSAPSASSAPPAETQVPPAASSPTGLVWSKNVNYFRLDGSTATSEREKLINQFNNPLNSSVWLFLLSTRAGCLGINLIGANRVVIFDASWNPCHDAQAVCRIFRYGQVKPCFVYRLVSDFTLEKKIYDRQISKQGMSNRVVDDMNPVLNFTRHEVENLLHLVEEEEAAPVDLPSIAQRHHDPLLRTACLQHSRLLTKEPFTHESLLMERSEYRLTPAEKRLAKKSYEDEKRACVPYQRPSYAQFYPSVASSLSSLTAFTQQQQQQHHRLSMHAGLKSRPVANVPPMQTTPVPMLPRVVPAGSGLAPGVLNPAALTMSSLQRAGVNVQRIVTTTDIVVPGSHTSTNTQAKISAGENIFVIQGNRGVYIRTNDGKIFAVRSGPKHPGRTIPGGEVVPVPHSSSQPWGAAASALGLMEAPMLCGPDSHELPAAPALTHTQQPLPGDGGGGEQGSEEKGQLDRRGDSALAERLRRDGGHGTELNGCAEKKQDGEEEARTRNGLALSPPGPSSATSGLPEPLAVAPLAPLGHPLCVGPTLYPYQQVYGDPRLYSGGGGYFMPPSTNPAAGGAASHTSSPQATLPPSSAFSSSTLAQTLLRDQGLREHGLLPSLTLPAPSLLPATDLSFLRGSGAAFPALAPQPPPGGLPRAGAQVAGEQIVISSDDSD</sequence>
<feature type="domain" description="Helicase C-terminal" evidence="11">
    <location>
        <begin position="738"/>
        <end position="946"/>
    </location>
</feature>
<dbReference type="GO" id="GO:0005524">
    <property type="term" value="F:ATP binding"/>
    <property type="evidence" value="ECO:0007669"/>
    <property type="project" value="UniProtKB-KW"/>
</dbReference>
<dbReference type="InterPro" id="IPR038718">
    <property type="entry name" value="SNF2-like_sf"/>
</dbReference>
<comment type="similarity">
    <text evidence="2">Belongs to the SNF2/RAD54 helicase family.</text>
</comment>
<dbReference type="InterPro" id="IPR044574">
    <property type="entry name" value="ARIP4-like"/>
</dbReference>
<evidence type="ECO:0000259" key="10">
    <source>
        <dbReference type="PROSITE" id="PS51192"/>
    </source>
</evidence>
<dbReference type="GO" id="GO:0003677">
    <property type="term" value="F:DNA binding"/>
    <property type="evidence" value="ECO:0007669"/>
    <property type="project" value="UniProtKB-KW"/>
</dbReference>
<evidence type="ECO:0000256" key="9">
    <source>
        <dbReference type="SAM" id="MobiDB-lite"/>
    </source>
</evidence>
<dbReference type="InterPro" id="IPR014001">
    <property type="entry name" value="Helicase_ATP-bd"/>
</dbReference>
<keyword evidence="5 13" id="KW-0347">Helicase</keyword>
<keyword evidence="3" id="KW-0547">Nucleotide-binding</keyword>
<feature type="domain" description="Helicase ATP-binding" evidence="10">
    <location>
        <begin position="295"/>
        <end position="528"/>
    </location>
</feature>
<dbReference type="GO" id="GO:0016887">
    <property type="term" value="F:ATP hydrolysis activity"/>
    <property type="evidence" value="ECO:0007669"/>
    <property type="project" value="InterPro"/>
</dbReference>
<dbReference type="SMART" id="SM00487">
    <property type="entry name" value="DEXDc"/>
    <property type="match status" value="1"/>
</dbReference>
<proteinExistence type="inferred from homology"/>
<dbReference type="Proteomes" id="UP001318040">
    <property type="component" value="Chromosome 42"/>
</dbReference>
<feature type="compositionally biased region" description="Basic and acidic residues" evidence="9">
    <location>
        <begin position="1281"/>
        <end position="1293"/>
    </location>
</feature>
<dbReference type="InterPro" id="IPR000330">
    <property type="entry name" value="SNF2_N"/>
</dbReference>
<dbReference type="PANTHER" id="PTHR45797:SF1">
    <property type="entry name" value="HELICASE ARIP4"/>
    <property type="match status" value="1"/>
</dbReference>
<dbReference type="CDD" id="cd18069">
    <property type="entry name" value="DEXHc_ARIP4"/>
    <property type="match status" value="1"/>
</dbReference>